<evidence type="ECO:0000313" key="3">
    <source>
        <dbReference type="EMBL" id="KAA1090237.1"/>
    </source>
</evidence>
<dbReference type="InterPro" id="IPR029058">
    <property type="entry name" value="AB_hydrolase_fold"/>
</dbReference>
<dbReference type="OrthoDB" id="2498029at2759"/>
<comment type="caution">
    <text evidence="2">The sequence shown here is derived from an EMBL/GenBank/DDBJ whole genome shotgun (WGS) entry which is preliminary data.</text>
</comment>
<feature type="region of interest" description="Disordered" evidence="1">
    <location>
        <begin position="560"/>
        <end position="584"/>
    </location>
</feature>
<dbReference type="Proteomes" id="UP000325313">
    <property type="component" value="Unassembled WGS sequence"/>
</dbReference>
<feature type="compositionally biased region" description="Low complexity" evidence="1">
    <location>
        <begin position="43"/>
        <end position="57"/>
    </location>
</feature>
<evidence type="ECO:0000313" key="4">
    <source>
        <dbReference type="Proteomes" id="UP000324748"/>
    </source>
</evidence>
<organism evidence="2 4">
    <name type="scientific">Puccinia graminis f. sp. tritici</name>
    <dbReference type="NCBI Taxonomy" id="56615"/>
    <lineage>
        <taxon>Eukaryota</taxon>
        <taxon>Fungi</taxon>
        <taxon>Dikarya</taxon>
        <taxon>Basidiomycota</taxon>
        <taxon>Pucciniomycotina</taxon>
        <taxon>Pucciniomycetes</taxon>
        <taxon>Pucciniales</taxon>
        <taxon>Pucciniaceae</taxon>
        <taxon>Puccinia</taxon>
    </lineage>
</organism>
<dbReference type="SUPFAM" id="SSF53474">
    <property type="entry name" value="alpha/beta-Hydrolases"/>
    <property type="match status" value="1"/>
</dbReference>
<reference evidence="4 5" key="1">
    <citation type="submission" date="2019-05" db="EMBL/GenBank/DDBJ databases">
        <title>Emergence of the Ug99 lineage of the wheat stem rust pathogen through somatic hybridization.</title>
        <authorList>
            <person name="Li F."/>
            <person name="Upadhyaya N.M."/>
            <person name="Sperschneider J."/>
            <person name="Matny O."/>
            <person name="Nguyen-Phuc H."/>
            <person name="Mago R."/>
            <person name="Raley C."/>
            <person name="Miller M.E."/>
            <person name="Silverstein K.A.T."/>
            <person name="Henningsen E."/>
            <person name="Hirsch C.D."/>
            <person name="Visser B."/>
            <person name="Pretorius Z.A."/>
            <person name="Steffenson B.J."/>
            <person name="Schwessinger B."/>
            <person name="Dodds P.N."/>
            <person name="Figueroa M."/>
        </authorList>
    </citation>
    <scope>NUCLEOTIDE SEQUENCE [LARGE SCALE GENOMIC DNA]</scope>
    <source>
        <strain evidence="2">21-0</strain>
        <strain evidence="3 5">Ug99</strain>
    </source>
</reference>
<keyword evidence="4" id="KW-1185">Reference proteome</keyword>
<feature type="region of interest" description="Disordered" evidence="1">
    <location>
        <begin position="40"/>
        <end position="89"/>
    </location>
</feature>
<dbReference type="AlphaFoldDB" id="A0A5B0M338"/>
<sequence length="734" mass="79742">MVHKEQTHHFNSLVTSANASQRVPIPSLLPRFTATDRITVGKLHPSPLSPMPLSDSFPTHHPEPTLNPYEHSSSAPPRQTTKKPPVSQIPADGFYDEYSDMQHVVARYQITQTHYSGSQVPIPVSASKFQCLIKEPTIRFLEICGEFLIWLWLFMWKKFHALLPEHQDQILPSHRGPSLPQLYKLLIPISGYNLEIEGCVVNSEKVHDVRYQIYRRPDFTENEIKADIIYLPETPLNGPMDVSPLMAAFIHGGHRIVIPQVSGPEKSVPDVGHQSRVIALVLRHLKSKDQESVKRLRPQQAHLGTETISSLGSTLSSSTCYSGNRPVFLLGLGHAALVALSYPLEIGQPIHEFPQPLGSSGALSIPSVSARAEPPRSLMGKLNSFCDSVNSGMTGLGWWAQGTARQARAEFKSCGPLPKIHGIIAIGPMLDPSGSNHKQNYWFKKPKQASQGIGPASYSPSMNNAVKRLHLNASNIRVPVMIAHGTKEAFSLIEGINSFYGALASADSTLIFCPTLRHGGDLAGDSARNGLANDCMRWIDCLDSTAAITPEVSAQTLCLPTKKQHPEPNPSASINEAEDTSSVDAPEAVMTAPVAVLAGQLEEDDCSTDFSSWFGSEGPCSIQTLSRNPSAGASIHSSTSRGARLSSGSYFYSPELMGSISLEMKLDSPHLSSGFSSPAPRTPATDFFPFLPPSAKIIDHHHGPHGVVSVVRSNRDSYQSLSCINIPGSSLGFN</sequence>
<accession>A0A5B0M338</accession>
<evidence type="ECO:0000256" key="1">
    <source>
        <dbReference type="SAM" id="MobiDB-lite"/>
    </source>
</evidence>
<dbReference type="Gene3D" id="3.40.50.1820">
    <property type="entry name" value="alpha/beta hydrolase"/>
    <property type="match status" value="1"/>
</dbReference>
<name>A0A5B0M338_PUCGR</name>
<proteinExistence type="predicted"/>
<dbReference type="EMBL" id="VDEP01000404">
    <property type="protein sequence ID" value="KAA1090237.1"/>
    <property type="molecule type" value="Genomic_DNA"/>
</dbReference>
<protein>
    <submittedName>
        <fullName evidence="2">Uncharacterized protein</fullName>
    </submittedName>
</protein>
<dbReference type="EMBL" id="VSWC01000171">
    <property type="protein sequence ID" value="KAA1070164.1"/>
    <property type="molecule type" value="Genomic_DNA"/>
</dbReference>
<dbReference type="Proteomes" id="UP000324748">
    <property type="component" value="Unassembled WGS sequence"/>
</dbReference>
<feature type="compositionally biased region" description="Polar residues" evidence="1">
    <location>
        <begin position="70"/>
        <end position="79"/>
    </location>
</feature>
<evidence type="ECO:0000313" key="2">
    <source>
        <dbReference type="EMBL" id="KAA1070164.1"/>
    </source>
</evidence>
<gene>
    <name evidence="2" type="ORF">PGT21_001786</name>
    <name evidence="3" type="ORF">PGTUg99_037384</name>
</gene>
<evidence type="ECO:0000313" key="5">
    <source>
        <dbReference type="Proteomes" id="UP000325313"/>
    </source>
</evidence>